<feature type="compositionally biased region" description="Basic residues" evidence="2">
    <location>
        <begin position="215"/>
        <end position="224"/>
    </location>
</feature>
<protein>
    <submittedName>
        <fullName evidence="3">Uncharacterized protein</fullName>
    </submittedName>
</protein>
<sequence length="298" mass="33743">MSLINQQQSALDDKSQVAEERWNEKADRRRDKENQRMEQSVWLQDIIEKMEQCKADIDLLKTENASKADLERIIEQLRAQNEEQQALLRDLSESWRADCAQHHDETLRAIDANADKQIPYNIQGYLDDFSKSLASEVRILLGEVGKLREERRGLQSEIGYLLCTRSKYGPGGEYNADWKVPNEGPLAPHPVAPEAPAPELPPEIPSARPAWRSVPLRRTRKKKSDVHQQPPPPEMGGPQMMGAPFAMDPRHQVRSWSTWQPDPANAPTPPSVEPNLIVPDQRSLGLFGPRSQSSSIRG</sequence>
<dbReference type="EMBL" id="KN880525">
    <property type="protein sequence ID" value="KIY67457.1"/>
    <property type="molecule type" value="Genomic_DNA"/>
</dbReference>
<evidence type="ECO:0000256" key="2">
    <source>
        <dbReference type="SAM" id="MobiDB-lite"/>
    </source>
</evidence>
<name>A0A0D7BAB6_9AGAR</name>
<dbReference type="AlphaFoldDB" id="A0A0D7BAB6"/>
<feature type="compositionally biased region" description="Basic and acidic residues" evidence="2">
    <location>
        <begin position="11"/>
        <end position="35"/>
    </location>
</feature>
<feature type="compositionally biased region" description="Pro residues" evidence="2">
    <location>
        <begin position="187"/>
        <end position="204"/>
    </location>
</feature>
<feature type="region of interest" description="Disordered" evidence="2">
    <location>
        <begin position="1"/>
        <end position="35"/>
    </location>
</feature>
<evidence type="ECO:0000313" key="3">
    <source>
        <dbReference type="EMBL" id="KIY67457.1"/>
    </source>
</evidence>
<feature type="coiled-coil region" evidence="1">
    <location>
        <begin position="43"/>
        <end position="94"/>
    </location>
</feature>
<feature type="compositionally biased region" description="Polar residues" evidence="2">
    <location>
        <begin position="1"/>
        <end position="10"/>
    </location>
</feature>
<feature type="region of interest" description="Disordered" evidence="2">
    <location>
        <begin position="185"/>
        <end position="298"/>
    </location>
</feature>
<evidence type="ECO:0000313" key="4">
    <source>
        <dbReference type="Proteomes" id="UP000054007"/>
    </source>
</evidence>
<dbReference type="Proteomes" id="UP000054007">
    <property type="component" value="Unassembled WGS sequence"/>
</dbReference>
<organism evidence="3 4">
    <name type="scientific">Cylindrobasidium torrendii FP15055 ss-10</name>
    <dbReference type="NCBI Taxonomy" id="1314674"/>
    <lineage>
        <taxon>Eukaryota</taxon>
        <taxon>Fungi</taxon>
        <taxon>Dikarya</taxon>
        <taxon>Basidiomycota</taxon>
        <taxon>Agaricomycotina</taxon>
        <taxon>Agaricomycetes</taxon>
        <taxon>Agaricomycetidae</taxon>
        <taxon>Agaricales</taxon>
        <taxon>Marasmiineae</taxon>
        <taxon>Physalacriaceae</taxon>
        <taxon>Cylindrobasidium</taxon>
    </lineage>
</organism>
<evidence type="ECO:0000256" key="1">
    <source>
        <dbReference type="SAM" id="Coils"/>
    </source>
</evidence>
<dbReference type="STRING" id="1314674.A0A0D7BAB6"/>
<proteinExistence type="predicted"/>
<keyword evidence="1" id="KW-0175">Coiled coil</keyword>
<accession>A0A0D7BAB6</accession>
<reference evidence="3 4" key="1">
    <citation type="journal article" date="2015" name="Fungal Genet. Biol.">
        <title>Evolution of novel wood decay mechanisms in Agaricales revealed by the genome sequences of Fistulina hepatica and Cylindrobasidium torrendii.</title>
        <authorList>
            <person name="Floudas D."/>
            <person name="Held B.W."/>
            <person name="Riley R."/>
            <person name="Nagy L.G."/>
            <person name="Koehler G."/>
            <person name="Ransdell A.S."/>
            <person name="Younus H."/>
            <person name="Chow J."/>
            <person name="Chiniquy J."/>
            <person name="Lipzen A."/>
            <person name="Tritt A."/>
            <person name="Sun H."/>
            <person name="Haridas S."/>
            <person name="LaButti K."/>
            <person name="Ohm R.A."/>
            <person name="Kues U."/>
            <person name="Blanchette R.A."/>
            <person name="Grigoriev I.V."/>
            <person name="Minto R.E."/>
            <person name="Hibbett D.S."/>
        </authorList>
    </citation>
    <scope>NUCLEOTIDE SEQUENCE [LARGE SCALE GENOMIC DNA]</scope>
    <source>
        <strain evidence="3 4">FP15055 ss-10</strain>
    </source>
</reference>
<dbReference type="OrthoDB" id="2507336at2759"/>
<keyword evidence="4" id="KW-1185">Reference proteome</keyword>
<gene>
    <name evidence="3" type="ORF">CYLTODRAFT_353124</name>
</gene>